<name>A0AAV2G0V5_9ROSI</name>
<accession>A0AAV2G0V5</accession>
<protein>
    <submittedName>
        <fullName evidence="1">Uncharacterized protein</fullName>
    </submittedName>
</protein>
<dbReference type="Proteomes" id="UP001497516">
    <property type="component" value="Chromosome 7"/>
</dbReference>
<evidence type="ECO:0000313" key="2">
    <source>
        <dbReference type="Proteomes" id="UP001497516"/>
    </source>
</evidence>
<keyword evidence="2" id="KW-1185">Reference proteome</keyword>
<gene>
    <name evidence="1" type="ORF">LTRI10_LOCUS43372</name>
</gene>
<dbReference type="EMBL" id="OZ034820">
    <property type="protein sequence ID" value="CAL1403435.1"/>
    <property type="molecule type" value="Genomic_DNA"/>
</dbReference>
<evidence type="ECO:0000313" key="1">
    <source>
        <dbReference type="EMBL" id="CAL1403435.1"/>
    </source>
</evidence>
<dbReference type="AlphaFoldDB" id="A0AAV2G0V5"/>
<reference evidence="1 2" key="1">
    <citation type="submission" date="2024-04" db="EMBL/GenBank/DDBJ databases">
        <authorList>
            <person name="Fracassetti M."/>
        </authorList>
    </citation>
    <scope>NUCLEOTIDE SEQUENCE [LARGE SCALE GENOMIC DNA]</scope>
</reference>
<sequence>MERIRNGLGVNPTTIVGIDAILRLAVVGINAIGCNMKWSFFSTSRPYWTWSEVPDDIHSPAPPLPKRRQHPPCTHHRLCPSGPPGQLRPHIYPCRCLLMGHSDRTQINT</sequence>
<proteinExistence type="predicted"/>
<organism evidence="1 2">
    <name type="scientific">Linum trigynum</name>
    <dbReference type="NCBI Taxonomy" id="586398"/>
    <lineage>
        <taxon>Eukaryota</taxon>
        <taxon>Viridiplantae</taxon>
        <taxon>Streptophyta</taxon>
        <taxon>Embryophyta</taxon>
        <taxon>Tracheophyta</taxon>
        <taxon>Spermatophyta</taxon>
        <taxon>Magnoliopsida</taxon>
        <taxon>eudicotyledons</taxon>
        <taxon>Gunneridae</taxon>
        <taxon>Pentapetalae</taxon>
        <taxon>rosids</taxon>
        <taxon>fabids</taxon>
        <taxon>Malpighiales</taxon>
        <taxon>Linaceae</taxon>
        <taxon>Linum</taxon>
    </lineage>
</organism>